<feature type="signal peptide" evidence="2">
    <location>
        <begin position="1"/>
        <end position="21"/>
    </location>
</feature>
<keyword evidence="1" id="KW-1133">Transmembrane helix</keyword>
<accession>A0AAD6X6P1</accession>
<feature type="transmembrane region" description="Helical" evidence="1">
    <location>
        <begin position="215"/>
        <end position="237"/>
    </location>
</feature>
<dbReference type="EMBL" id="JARJCM010000037">
    <property type="protein sequence ID" value="KAJ7037475.1"/>
    <property type="molecule type" value="Genomic_DNA"/>
</dbReference>
<evidence type="ECO:0000256" key="1">
    <source>
        <dbReference type="SAM" id="Phobius"/>
    </source>
</evidence>
<name>A0AAD6X6P1_9AGAR</name>
<evidence type="ECO:0000313" key="4">
    <source>
        <dbReference type="Proteomes" id="UP001218188"/>
    </source>
</evidence>
<feature type="chain" id="PRO_5042021835" description="Transmembrane protein" evidence="2">
    <location>
        <begin position="22"/>
        <end position="349"/>
    </location>
</feature>
<sequence length="349" mass="36532">MRGLCPALVFSLVQLLQHATAVLVNATVDDLNPGPQGHSIVYFPAGAWVSGAVGGCTGCVPLALSGIASMNTFHGSLFNEKNKANPLTPPNATLTFFGTSVSVNCILSNALSNPPGTSHMTFTIDGVQAGSFTHSPTGTPGFQPSTVFTSDPLLPETHTLVISNGRPGGATSLTILDSVEYSYDDLSSTSGVAAPASSATTTVNPVGATKSPNTAAIVGGLVAAVVVLCLALVGLILHWRRRRHFRRSEAGATSSSWVDPFFLSNATPAQDLVKARPPSMSSLSAMKREQSAAVRAFAPEALPQPAVPDEVHDSRSRELRKLRTEMAEILAGRSYEEVTLPPKYTPARV</sequence>
<proteinExistence type="predicted"/>
<comment type="caution">
    <text evidence="3">The sequence shown here is derived from an EMBL/GenBank/DDBJ whole genome shotgun (WGS) entry which is preliminary data.</text>
</comment>
<organism evidence="3 4">
    <name type="scientific">Mycena alexandri</name>
    <dbReference type="NCBI Taxonomy" id="1745969"/>
    <lineage>
        <taxon>Eukaryota</taxon>
        <taxon>Fungi</taxon>
        <taxon>Dikarya</taxon>
        <taxon>Basidiomycota</taxon>
        <taxon>Agaricomycotina</taxon>
        <taxon>Agaricomycetes</taxon>
        <taxon>Agaricomycetidae</taxon>
        <taxon>Agaricales</taxon>
        <taxon>Marasmiineae</taxon>
        <taxon>Mycenaceae</taxon>
        <taxon>Mycena</taxon>
    </lineage>
</organism>
<keyword evidence="1" id="KW-0812">Transmembrane</keyword>
<reference evidence="3" key="1">
    <citation type="submission" date="2023-03" db="EMBL/GenBank/DDBJ databases">
        <title>Massive genome expansion in bonnet fungi (Mycena s.s.) driven by repeated elements and novel gene families across ecological guilds.</title>
        <authorList>
            <consortium name="Lawrence Berkeley National Laboratory"/>
            <person name="Harder C.B."/>
            <person name="Miyauchi S."/>
            <person name="Viragh M."/>
            <person name="Kuo A."/>
            <person name="Thoen E."/>
            <person name="Andreopoulos B."/>
            <person name="Lu D."/>
            <person name="Skrede I."/>
            <person name="Drula E."/>
            <person name="Henrissat B."/>
            <person name="Morin E."/>
            <person name="Kohler A."/>
            <person name="Barry K."/>
            <person name="LaButti K."/>
            <person name="Morin E."/>
            <person name="Salamov A."/>
            <person name="Lipzen A."/>
            <person name="Mereny Z."/>
            <person name="Hegedus B."/>
            <person name="Baldrian P."/>
            <person name="Stursova M."/>
            <person name="Weitz H."/>
            <person name="Taylor A."/>
            <person name="Grigoriev I.V."/>
            <person name="Nagy L.G."/>
            <person name="Martin F."/>
            <person name="Kauserud H."/>
        </authorList>
    </citation>
    <scope>NUCLEOTIDE SEQUENCE</scope>
    <source>
        <strain evidence="3">CBHHK200</strain>
    </source>
</reference>
<keyword evidence="4" id="KW-1185">Reference proteome</keyword>
<dbReference type="Proteomes" id="UP001218188">
    <property type="component" value="Unassembled WGS sequence"/>
</dbReference>
<protein>
    <recommendedName>
        <fullName evidence="5">Transmembrane protein</fullName>
    </recommendedName>
</protein>
<evidence type="ECO:0000313" key="3">
    <source>
        <dbReference type="EMBL" id="KAJ7037475.1"/>
    </source>
</evidence>
<keyword evidence="2" id="KW-0732">Signal</keyword>
<evidence type="ECO:0008006" key="5">
    <source>
        <dbReference type="Google" id="ProtNLM"/>
    </source>
</evidence>
<evidence type="ECO:0000256" key="2">
    <source>
        <dbReference type="SAM" id="SignalP"/>
    </source>
</evidence>
<gene>
    <name evidence="3" type="ORF">C8F04DRAFT_1092591</name>
</gene>
<dbReference type="AlphaFoldDB" id="A0AAD6X6P1"/>
<keyword evidence="1" id="KW-0472">Membrane</keyword>